<dbReference type="EMBL" id="BMVG01000006">
    <property type="protein sequence ID" value="GHE03454.1"/>
    <property type="molecule type" value="Genomic_DNA"/>
</dbReference>
<feature type="region of interest" description="Disordered" evidence="1">
    <location>
        <begin position="83"/>
        <end position="130"/>
    </location>
</feature>
<reference evidence="2" key="2">
    <citation type="submission" date="2020-09" db="EMBL/GenBank/DDBJ databases">
        <authorList>
            <person name="Sun Q."/>
            <person name="Ohkuma M."/>
        </authorList>
    </citation>
    <scope>NUCLEOTIDE SEQUENCE</scope>
    <source>
        <strain evidence="2">JCM 4714</strain>
    </source>
</reference>
<organism evidence="2 3">
    <name type="scientific">Streptomyces alanosinicus</name>
    <dbReference type="NCBI Taxonomy" id="68171"/>
    <lineage>
        <taxon>Bacteria</taxon>
        <taxon>Bacillati</taxon>
        <taxon>Actinomycetota</taxon>
        <taxon>Actinomycetes</taxon>
        <taxon>Kitasatosporales</taxon>
        <taxon>Streptomycetaceae</taxon>
        <taxon>Streptomyces</taxon>
    </lineage>
</organism>
<evidence type="ECO:0000256" key="1">
    <source>
        <dbReference type="SAM" id="MobiDB-lite"/>
    </source>
</evidence>
<sequence>MRAGVIRSGQWGAIGMGDLTDSDRTTALRITSESPSNDSTLLYDGQLARFAALLTGKSGAENVNDQVERLGNSLTGLLTFDNAARSSQPSPEAAPCARAESREGTGEPPPWGESRTYRRELAESTPGIRA</sequence>
<accession>A0A918YGT6</accession>
<dbReference type="Proteomes" id="UP000655443">
    <property type="component" value="Unassembled WGS sequence"/>
</dbReference>
<proteinExistence type="predicted"/>
<dbReference type="AlphaFoldDB" id="A0A918YGT6"/>
<evidence type="ECO:0000313" key="2">
    <source>
        <dbReference type="EMBL" id="GHE03454.1"/>
    </source>
</evidence>
<gene>
    <name evidence="2" type="ORF">GCM10010339_30810</name>
</gene>
<comment type="caution">
    <text evidence="2">The sequence shown here is derived from an EMBL/GenBank/DDBJ whole genome shotgun (WGS) entry which is preliminary data.</text>
</comment>
<reference evidence="2" key="1">
    <citation type="journal article" date="2014" name="Int. J. Syst. Evol. Microbiol.">
        <title>Complete genome sequence of Corynebacterium casei LMG S-19264T (=DSM 44701T), isolated from a smear-ripened cheese.</title>
        <authorList>
            <consortium name="US DOE Joint Genome Institute (JGI-PGF)"/>
            <person name="Walter F."/>
            <person name="Albersmeier A."/>
            <person name="Kalinowski J."/>
            <person name="Ruckert C."/>
        </authorList>
    </citation>
    <scope>NUCLEOTIDE SEQUENCE</scope>
    <source>
        <strain evidence="2">JCM 4714</strain>
    </source>
</reference>
<keyword evidence="3" id="KW-1185">Reference proteome</keyword>
<evidence type="ECO:0000313" key="3">
    <source>
        <dbReference type="Proteomes" id="UP000655443"/>
    </source>
</evidence>
<protein>
    <submittedName>
        <fullName evidence="2">Uncharacterized protein</fullName>
    </submittedName>
</protein>
<name>A0A918YGT6_9ACTN</name>